<evidence type="ECO:0000313" key="10">
    <source>
        <dbReference type="EMBL" id="KAG2572556.1"/>
    </source>
</evidence>
<keyword evidence="11" id="KW-1185">Reference proteome</keyword>
<dbReference type="GO" id="GO:0033499">
    <property type="term" value="P:galactose catabolic process via UDP-galactose, Leloir pathway"/>
    <property type="evidence" value="ECO:0007669"/>
    <property type="project" value="TreeGrafter"/>
</dbReference>
<evidence type="ECO:0000256" key="1">
    <source>
        <dbReference type="ARBA" id="ARBA00005028"/>
    </source>
</evidence>
<feature type="active site" description="Proton acceptor" evidence="6">
    <location>
        <position position="336"/>
    </location>
</feature>
<evidence type="ECO:0000256" key="8">
    <source>
        <dbReference type="PIRSR" id="PIRSR005096-3"/>
    </source>
</evidence>
<feature type="signal peptide" evidence="9">
    <location>
        <begin position="1"/>
        <end position="26"/>
    </location>
</feature>
<feature type="active site" description="Proton donor" evidence="6">
    <location>
        <position position="196"/>
    </location>
</feature>
<dbReference type="InterPro" id="IPR047215">
    <property type="entry name" value="Galactose_mutarotase-like"/>
</dbReference>
<dbReference type="Proteomes" id="UP000823388">
    <property type="component" value="Chromosome 7K"/>
</dbReference>
<evidence type="ECO:0000256" key="3">
    <source>
        <dbReference type="ARBA" id="ARBA00023235"/>
    </source>
</evidence>
<accession>A0A8T0QMZ4</accession>
<dbReference type="PIRSF" id="PIRSF005096">
    <property type="entry name" value="GALM"/>
    <property type="match status" value="1"/>
</dbReference>
<evidence type="ECO:0000256" key="7">
    <source>
        <dbReference type="PIRSR" id="PIRSR005096-2"/>
    </source>
</evidence>
<feature type="binding site" evidence="8">
    <location>
        <begin position="94"/>
        <end position="95"/>
    </location>
    <ligand>
        <name>beta-D-galactose</name>
        <dbReference type="ChEBI" id="CHEBI:27667"/>
    </ligand>
</feature>
<evidence type="ECO:0000256" key="9">
    <source>
        <dbReference type="SAM" id="SignalP"/>
    </source>
</evidence>
<organism evidence="10 11">
    <name type="scientific">Panicum virgatum</name>
    <name type="common">Blackwell switchgrass</name>
    <dbReference type="NCBI Taxonomy" id="38727"/>
    <lineage>
        <taxon>Eukaryota</taxon>
        <taxon>Viridiplantae</taxon>
        <taxon>Streptophyta</taxon>
        <taxon>Embryophyta</taxon>
        <taxon>Tracheophyta</taxon>
        <taxon>Spermatophyta</taxon>
        <taxon>Magnoliopsida</taxon>
        <taxon>Liliopsida</taxon>
        <taxon>Poales</taxon>
        <taxon>Poaceae</taxon>
        <taxon>PACMAD clade</taxon>
        <taxon>Panicoideae</taxon>
        <taxon>Panicodae</taxon>
        <taxon>Paniceae</taxon>
        <taxon>Panicinae</taxon>
        <taxon>Panicum</taxon>
        <taxon>Panicum sect. Hiantes</taxon>
    </lineage>
</organism>
<dbReference type="EC" id="5.1.3.3" evidence="5"/>
<sequence length="370" mass="39073">MAGAPPPLLLALLGLAVLAAAGGANAAGRKTVGVYELRKGDFSVRVTNWGATLTSVVLPDSKGNLADVVLGYDTIAEYVNGSAYFGALVGRVANRVADARFVLDGKVYHLYRNDGKNALHGGRRGFSKVIWTVKEYVGGGDSPYITLYYHSFDGEEGFPGDLDVYVTYRLSGPYELSLRMNATALSKATPVNLASHAYWNLGGHGSGDVLGHTVQLLASRYTPVDGSLIPTGAVAPVAGTPYDLRAPTRLGARLREVYGGRAGVYGFDTNFAVDGEARALRKVAVVRGGGGAPGAGRAMELWADQPGVQFYTGNFLAGVEGKGGAVYGPHAALCLETQGFPDAVNHPNFPSVIVRPGQVYRHLMVFKFSF</sequence>
<proteinExistence type="inferred from homology"/>
<feature type="binding site" evidence="8">
    <location>
        <begin position="196"/>
        <end position="198"/>
    </location>
    <ligand>
        <name>beta-D-galactose</name>
        <dbReference type="ChEBI" id="CHEBI:27667"/>
    </ligand>
</feature>
<dbReference type="PANTHER" id="PTHR10091:SF0">
    <property type="entry name" value="GALACTOSE MUTAROTASE"/>
    <property type="match status" value="1"/>
</dbReference>
<comment type="similarity">
    <text evidence="2 5">Belongs to the aldose epimerase family.</text>
</comment>
<dbReference type="SUPFAM" id="SSF74650">
    <property type="entry name" value="Galactose mutarotase-like"/>
    <property type="match status" value="1"/>
</dbReference>
<evidence type="ECO:0000256" key="2">
    <source>
        <dbReference type="ARBA" id="ARBA00006206"/>
    </source>
</evidence>
<reference evidence="10" key="1">
    <citation type="submission" date="2020-05" db="EMBL/GenBank/DDBJ databases">
        <title>WGS assembly of Panicum virgatum.</title>
        <authorList>
            <person name="Lovell J.T."/>
            <person name="Jenkins J."/>
            <person name="Shu S."/>
            <person name="Juenger T.E."/>
            <person name="Schmutz J."/>
        </authorList>
    </citation>
    <scope>NUCLEOTIDE SEQUENCE</scope>
    <source>
        <strain evidence="10">AP13</strain>
    </source>
</reference>
<comment type="caution">
    <text evidence="10">The sequence shown here is derived from an EMBL/GenBank/DDBJ whole genome shotgun (WGS) entry which is preliminary data.</text>
</comment>
<keyword evidence="9" id="KW-0732">Signal</keyword>
<dbReference type="PANTHER" id="PTHR10091">
    <property type="entry name" value="ALDOSE-1-EPIMERASE"/>
    <property type="match status" value="1"/>
</dbReference>
<keyword evidence="4 5" id="KW-0119">Carbohydrate metabolism</keyword>
<comment type="pathway">
    <text evidence="1 5">Carbohydrate metabolism; hexose metabolism.</text>
</comment>
<evidence type="ECO:0000256" key="5">
    <source>
        <dbReference type="PIRNR" id="PIRNR005096"/>
    </source>
</evidence>
<dbReference type="NCBIfam" id="NF008277">
    <property type="entry name" value="PRK11055.1"/>
    <property type="match status" value="1"/>
</dbReference>
<dbReference type="GO" id="GO:0004034">
    <property type="term" value="F:aldose 1-epimerase activity"/>
    <property type="evidence" value="ECO:0007669"/>
    <property type="project" value="UniProtKB-EC"/>
</dbReference>
<comment type="catalytic activity">
    <reaction evidence="5">
        <text>alpha-D-glucose = beta-D-glucose</text>
        <dbReference type="Rhea" id="RHEA:10264"/>
        <dbReference type="ChEBI" id="CHEBI:15903"/>
        <dbReference type="ChEBI" id="CHEBI:17925"/>
        <dbReference type="EC" id="5.1.3.3"/>
    </reaction>
</comment>
<dbReference type="FunFam" id="2.70.98.10:FF:000008">
    <property type="entry name" value="Aldose 1-epimerase"/>
    <property type="match status" value="1"/>
</dbReference>
<evidence type="ECO:0000313" key="11">
    <source>
        <dbReference type="Proteomes" id="UP000823388"/>
    </source>
</evidence>
<keyword evidence="3 5" id="KW-0413">Isomerase</keyword>
<dbReference type="GO" id="GO:0006006">
    <property type="term" value="P:glucose metabolic process"/>
    <property type="evidence" value="ECO:0007669"/>
    <property type="project" value="TreeGrafter"/>
</dbReference>
<dbReference type="CDD" id="cd09019">
    <property type="entry name" value="galactose_mutarotase_like"/>
    <property type="match status" value="1"/>
</dbReference>
<feature type="chain" id="PRO_5035736102" description="Aldose 1-epimerase" evidence="9">
    <location>
        <begin position="27"/>
        <end position="370"/>
    </location>
</feature>
<dbReference type="InterPro" id="IPR014718">
    <property type="entry name" value="GH-type_carb-bd"/>
</dbReference>
<dbReference type="Pfam" id="PF01263">
    <property type="entry name" value="Aldose_epim"/>
    <property type="match status" value="1"/>
</dbReference>
<dbReference type="InterPro" id="IPR015443">
    <property type="entry name" value="Aldose_1-epimerase"/>
</dbReference>
<dbReference type="InterPro" id="IPR011013">
    <property type="entry name" value="Gal_mutarotase_sf_dom"/>
</dbReference>
<gene>
    <name evidence="10" type="ORF">PVAP13_7KG369700</name>
</gene>
<evidence type="ECO:0000256" key="6">
    <source>
        <dbReference type="PIRSR" id="PIRSR005096-1"/>
    </source>
</evidence>
<dbReference type="OrthoDB" id="274691at2759"/>
<dbReference type="Gene3D" id="2.70.98.10">
    <property type="match status" value="1"/>
</dbReference>
<name>A0A8T0QMZ4_PANVG</name>
<feature type="binding site" evidence="7">
    <location>
        <position position="268"/>
    </location>
    <ligand>
        <name>beta-D-galactose</name>
        <dbReference type="ChEBI" id="CHEBI:27667"/>
    </ligand>
</feature>
<dbReference type="GO" id="GO:0030246">
    <property type="term" value="F:carbohydrate binding"/>
    <property type="evidence" value="ECO:0007669"/>
    <property type="project" value="InterPro"/>
</dbReference>
<dbReference type="EMBL" id="CM029049">
    <property type="protein sequence ID" value="KAG2572556.1"/>
    <property type="molecule type" value="Genomic_DNA"/>
</dbReference>
<dbReference type="AlphaFoldDB" id="A0A8T0QMZ4"/>
<evidence type="ECO:0000256" key="4">
    <source>
        <dbReference type="ARBA" id="ARBA00023277"/>
    </source>
</evidence>
<protein>
    <recommendedName>
        <fullName evidence="5">Aldose 1-epimerase</fullName>
        <ecNumber evidence="5">5.1.3.3</ecNumber>
    </recommendedName>
</protein>
<dbReference type="InterPro" id="IPR008183">
    <property type="entry name" value="Aldose_1/G6P_1-epimerase"/>
</dbReference>